<dbReference type="Proteomes" id="UP000049127">
    <property type="component" value="Unassembled WGS sequence"/>
</dbReference>
<evidence type="ECO:0000313" key="1">
    <source>
        <dbReference type="EMBL" id="CEQ02937.1"/>
    </source>
</evidence>
<evidence type="ECO:0000313" key="2">
    <source>
        <dbReference type="Proteomes" id="UP000049127"/>
    </source>
</evidence>
<accession>A0A0C7QQB5</accession>
<dbReference type="RefSeq" id="WP_055341477.1">
    <property type="nucleotide sequence ID" value="NZ_CEKZ01000003.1"/>
</dbReference>
<proteinExistence type="predicted"/>
<reference evidence="1 2" key="1">
    <citation type="submission" date="2015-01" db="EMBL/GenBank/DDBJ databases">
        <authorList>
            <person name="Aslett A.Martin."/>
            <person name="De Silva Nishadi"/>
        </authorList>
    </citation>
    <scope>NUCLEOTIDE SEQUENCE [LARGE SCALE GENOMIC DNA]</scope>
    <source>
        <strain evidence="1 2">R28058</strain>
    </source>
</reference>
<protein>
    <submittedName>
        <fullName evidence="1">Uncharacterized protein</fullName>
    </submittedName>
</protein>
<dbReference type="EMBL" id="CEKZ01000003">
    <property type="protein sequence ID" value="CEQ02937.1"/>
    <property type="molecule type" value="Genomic_DNA"/>
</dbReference>
<dbReference type="OrthoDB" id="2894779at2"/>
<sequence>MEEKEIILAKISEIFGRADFIFKKNGDMKSRLRCCGLNSYYETYSEYLEPYIYNEWKGRKYENINEEYNLFLGLDYIFSDLYKQKREDYIIRLLKELTKSINCKYIYEDYSEDFEELSRLYNLLGLYIEIEYDRVNVKTIMNSSREIVKEIFSVESWLKNKHKDVYESYNSAISSYTSGYPGACIESCRTTLVSLFTDYKGTDGYAKWFRGIYNITGEKDRFSLDDLKNAMDNDLRKKDLAEFFFENKEGKLTKTKTIYMIYSMMSDYGTHRNEATKEEPSLSDALFMLRLTDSILFWVYSITNQM</sequence>
<gene>
    <name evidence="1" type="ORF">R28058_06701</name>
</gene>
<name>A0A0C7QQB5_PARSO</name>
<organism evidence="1 2">
    <name type="scientific">Paraclostridium sordellii</name>
    <name type="common">Clostridium sordellii</name>
    <dbReference type="NCBI Taxonomy" id="1505"/>
    <lineage>
        <taxon>Bacteria</taxon>
        <taxon>Bacillati</taxon>
        <taxon>Bacillota</taxon>
        <taxon>Clostridia</taxon>
        <taxon>Peptostreptococcales</taxon>
        <taxon>Peptostreptococcaceae</taxon>
        <taxon>Paraclostridium</taxon>
    </lineage>
</organism>
<dbReference type="AlphaFoldDB" id="A0A0C7QQB5"/>